<feature type="domain" description="Beta-hexosaminidase bacterial type N-terminal" evidence="8">
    <location>
        <begin position="56"/>
        <end position="189"/>
    </location>
</feature>
<reference evidence="9 10" key="1">
    <citation type="submission" date="2018-11" db="EMBL/GenBank/DDBJ databases">
        <title>Whole genome sequence of Streptomyces paromomycinus NBRC 15454(T).</title>
        <authorList>
            <person name="Komaki H."/>
            <person name="Tamura T."/>
        </authorList>
    </citation>
    <scope>NUCLEOTIDE SEQUENCE [LARGE SCALE GENOMIC DNA]</scope>
    <source>
        <strain evidence="9 10">NBRC 15454</strain>
    </source>
</reference>
<name>A0A401W2F5_STREY</name>
<dbReference type="RefSeq" id="WP_125054601.1">
    <property type="nucleotide sequence ID" value="NZ_BHZD01000001.1"/>
</dbReference>
<dbReference type="InterPro" id="IPR015882">
    <property type="entry name" value="HEX_bac_N"/>
</dbReference>
<dbReference type="PRINTS" id="PR00738">
    <property type="entry name" value="GLHYDRLASE20"/>
</dbReference>
<comment type="caution">
    <text evidence="9">The sequence shown here is derived from an EMBL/GenBank/DDBJ whole genome shotgun (WGS) entry which is preliminary data.</text>
</comment>
<dbReference type="InterPro" id="IPR015883">
    <property type="entry name" value="Glyco_hydro_20_cat"/>
</dbReference>
<evidence type="ECO:0000256" key="1">
    <source>
        <dbReference type="ARBA" id="ARBA00006285"/>
    </source>
</evidence>
<evidence type="ECO:0000256" key="5">
    <source>
        <dbReference type="SAM" id="MobiDB-lite"/>
    </source>
</evidence>
<evidence type="ECO:0000256" key="2">
    <source>
        <dbReference type="ARBA" id="ARBA00022801"/>
    </source>
</evidence>
<dbReference type="GO" id="GO:0004563">
    <property type="term" value="F:beta-N-acetylhexosaminidase activity"/>
    <property type="evidence" value="ECO:0007669"/>
    <property type="project" value="InterPro"/>
</dbReference>
<gene>
    <name evidence="9" type="ORF">GKJPGBOP_03165</name>
</gene>
<feature type="chain" id="PRO_5038333400" evidence="6">
    <location>
        <begin position="17"/>
        <end position="542"/>
    </location>
</feature>
<dbReference type="SUPFAM" id="SSF55545">
    <property type="entry name" value="beta-N-acetylhexosaminidase-like domain"/>
    <property type="match status" value="1"/>
</dbReference>
<dbReference type="Pfam" id="PF00728">
    <property type="entry name" value="Glyco_hydro_20"/>
    <property type="match status" value="1"/>
</dbReference>
<dbReference type="InterPro" id="IPR029018">
    <property type="entry name" value="Hex-like_dom2"/>
</dbReference>
<dbReference type="Gene3D" id="3.30.379.10">
    <property type="entry name" value="Chitobiase/beta-hexosaminidase domain 2-like"/>
    <property type="match status" value="1"/>
</dbReference>
<feature type="domain" description="Glycoside hydrolase family 20 catalytic" evidence="7">
    <location>
        <begin position="196"/>
        <end position="524"/>
    </location>
</feature>
<dbReference type="InterPro" id="IPR017853">
    <property type="entry name" value="GH"/>
</dbReference>
<dbReference type="SUPFAM" id="SSF51445">
    <property type="entry name" value="(Trans)glycosidases"/>
    <property type="match status" value="1"/>
</dbReference>
<dbReference type="PANTHER" id="PTHR43678">
    <property type="entry name" value="PUTATIVE (AFU_ORTHOLOGUE AFUA_2G00640)-RELATED"/>
    <property type="match status" value="1"/>
</dbReference>
<evidence type="ECO:0000313" key="10">
    <source>
        <dbReference type="Proteomes" id="UP000286746"/>
    </source>
</evidence>
<dbReference type="InterPro" id="IPR052764">
    <property type="entry name" value="GH20_Enzymes"/>
</dbReference>
<keyword evidence="2" id="KW-0378">Hydrolase</keyword>
<dbReference type="Gene3D" id="3.20.20.80">
    <property type="entry name" value="Glycosidases"/>
    <property type="match status" value="1"/>
</dbReference>
<feature type="signal peptide" evidence="6">
    <location>
        <begin position="1"/>
        <end position="16"/>
    </location>
</feature>
<dbReference type="CDD" id="cd06564">
    <property type="entry name" value="GH20_DspB_LnbB-like"/>
    <property type="match status" value="1"/>
</dbReference>
<dbReference type="GO" id="GO:0005975">
    <property type="term" value="P:carbohydrate metabolic process"/>
    <property type="evidence" value="ECO:0007669"/>
    <property type="project" value="InterPro"/>
</dbReference>
<dbReference type="PANTHER" id="PTHR43678:SF1">
    <property type="entry name" value="BETA-N-ACETYLHEXOSAMINIDASE"/>
    <property type="match status" value="1"/>
</dbReference>
<evidence type="ECO:0000259" key="7">
    <source>
        <dbReference type="Pfam" id="PF00728"/>
    </source>
</evidence>
<sequence length="542" mass="59367">MRTGKLAASITAGVTAALTALSVAGCSNSGGTPPKGDGGSASAAPTPTWDPVQGPPRTVPAVQKFGAADGRGWRPAKTARVVVPAGEKSPVADEARRFARELGGLRTVWGKQPVRPGDVELRLSGGEDATRREDNAPVHDTAEEAYTLTARGTRLTLTAPTDAGIFNATRTVLQSVRTSGGVPEGTVEDRPDRAQRGFMLDIARKHFDVRWIEDRIRDLAGLKLNQLQLHFSDDQAFRIESEKHPEIVSEDHLTKDQVRHLVDLARGLHITVIPEIDSPGHLGAVLKAHPDLQLHSADGRAQRGAMDISKPGAAEIVDDLLREYAPLFPGKHWHLGGDEYRALADRSPAENYPQLARAARDKYGPDATIEDLATGWLNDRDKTVRAAGAQQVEAWNDGYFRDTDVAPDPGRTVAYWTGKEIGAREPDEYLREKRKVVNLNDEYLYYVLGEPNNMPYPTGERIYTQWTPGVLRGTKAVPQSQSGPDRVLGARLAVWCDLADEQTQQQVADGIRMPLRALAQKVWDRRDPALSWADFKKLADQV</sequence>
<feature type="active site" description="Proton donor" evidence="4">
    <location>
        <position position="339"/>
    </location>
</feature>
<dbReference type="EMBL" id="BHZD01000001">
    <property type="protein sequence ID" value="GCD43484.1"/>
    <property type="molecule type" value="Genomic_DNA"/>
</dbReference>
<proteinExistence type="inferred from homology"/>
<keyword evidence="3" id="KW-0326">Glycosidase</keyword>
<protein>
    <submittedName>
        <fullName evidence="9">Lacto-N-biosidase</fullName>
    </submittedName>
</protein>
<evidence type="ECO:0000256" key="6">
    <source>
        <dbReference type="SAM" id="SignalP"/>
    </source>
</evidence>
<organism evidence="9 10">
    <name type="scientific">Streptomyces paromomycinus</name>
    <name type="common">Streptomyces rimosus subsp. paromomycinus</name>
    <dbReference type="NCBI Taxonomy" id="92743"/>
    <lineage>
        <taxon>Bacteria</taxon>
        <taxon>Bacillati</taxon>
        <taxon>Actinomycetota</taxon>
        <taxon>Actinomycetes</taxon>
        <taxon>Kitasatosporales</taxon>
        <taxon>Streptomycetaceae</taxon>
        <taxon>Streptomyces</taxon>
    </lineage>
</organism>
<dbReference type="Proteomes" id="UP000286746">
    <property type="component" value="Unassembled WGS sequence"/>
</dbReference>
<dbReference type="PROSITE" id="PS51257">
    <property type="entry name" value="PROKAR_LIPOPROTEIN"/>
    <property type="match status" value="1"/>
</dbReference>
<evidence type="ECO:0000259" key="8">
    <source>
        <dbReference type="Pfam" id="PF02838"/>
    </source>
</evidence>
<accession>A0A401W2F5</accession>
<comment type="similarity">
    <text evidence="1">Belongs to the glycosyl hydrolase 20 family.</text>
</comment>
<dbReference type="AlphaFoldDB" id="A0A401W2F5"/>
<keyword evidence="6" id="KW-0732">Signal</keyword>
<dbReference type="Pfam" id="PF02838">
    <property type="entry name" value="Glyco_hydro_20b"/>
    <property type="match status" value="1"/>
</dbReference>
<evidence type="ECO:0000256" key="4">
    <source>
        <dbReference type="PIRSR" id="PIRSR625705-1"/>
    </source>
</evidence>
<evidence type="ECO:0000313" key="9">
    <source>
        <dbReference type="EMBL" id="GCD43484.1"/>
    </source>
</evidence>
<feature type="region of interest" description="Disordered" evidence="5">
    <location>
        <begin position="29"/>
        <end position="55"/>
    </location>
</feature>
<dbReference type="InterPro" id="IPR025705">
    <property type="entry name" value="Beta_hexosaminidase_sua/sub"/>
</dbReference>
<evidence type="ECO:0000256" key="3">
    <source>
        <dbReference type="ARBA" id="ARBA00023295"/>
    </source>
</evidence>
<keyword evidence="10" id="KW-1185">Reference proteome</keyword>